<reference evidence="9" key="1">
    <citation type="journal article" date="2017" name="Genome Biol.">
        <title>Comparative genomics reveals high biological diversity and specific adaptations in the industrially and medically important fungal genus Aspergillus.</title>
        <authorList>
            <person name="de Vries R.P."/>
            <person name="Riley R."/>
            <person name="Wiebenga A."/>
            <person name="Aguilar-Osorio G."/>
            <person name="Amillis S."/>
            <person name="Uchima C.A."/>
            <person name="Anderluh G."/>
            <person name="Asadollahi M."/>
            <person name="Askin M."/>
            <person name="Barry K."/>
            <person name="Battaglia E."/>
            <person name="Bayram O."/>
            <person name="Benocci T."/>
            <person name="Braus-Stromeyer S.A."/>
            <person name="Caldana C."/>
            <person name="Canovas D."/>
            <person name="Cerqueira G.C."/>
            <person name="Chen F."/>
            <person name="Chen W."/>
            <person name="Choi C."/>
            <person name="Clum A."/>
            <person name="Dos Santos R.A."/>
            <person name="Damasio A.R."/>
            <person name="Diallinas G."/>
            <person name="Emri T."/>
            <person name="Fekete E."/>
            <person name="Flipphi M."/>
            <person name="Freyberg S."/>
            <person name="Gallo A."/>
            <person name="Gournas C."/>
            <person name="Habgood R."/>
            <person name="Hainaut M."/>
            <person name="Harispe M.L."/>
            <person name="Henrissat B."/>
            <person name="Hilden K.S."/>
            <person name="Hope R."/>
            <person name="Hossain A."/>
            <person name="Karabika E."/>
            <person name="Karaffa L."/>
            <person name="Karanyi Z."/>
            <person name="Krasevec N."/>
            <person name="Kuo A."/>
            <person name="Kusch H."/>
            <person name="LaButti K."/>
            <person name="Lagendijk E.L."/>
            <person name="Lapidus A."/>
            <person name="Levasseur A."/>
            <person name="Lindquist E."/>
            <person name="Lipzen A."/>
            <person name="Logrieco A.F."/>
            <person name="MacCabe A."/>
            <person name="Maekelae M.R."/>
            <person name="Malavazi I."/>
            <person name="Melin P."/>
            <person name="Meyer V."/>
            <person name="Mielnichuk N."/>
            <person name="Miskei M."/>
            <person name="Molnar A.P."/>
            <person name="Mule G."/>
            <person name="Ngan C.Y."/>
            <person name="Orejas M."/>
            <person name="Orosz E."/>
            <person name="Ouedraogo J.P."/>
            <person name="Overkamp K.M."/>
            <person name="Park H.-S."/>
            <person name="Perrone G."/>
            <person name="Piumi F."/>
            <person name="Punt P.J."/>
            <person name="Ram A.F."/>
            <person name="Ramon A."/>
            <person name="Rauscher S."/>
            <person name="Record E."/>
            <person name="Riano-Pachon D.M."/>
            <person name="Robert V."/>
            <person name="Roehrig J."/>
            <person name="Ruller R."/>
            <person name="Salamov A."/>
            <person name="Salih N.S."/>
            <person name="Samson R.A."/>
            <person name="Sandor E."/>
            <person name="Sanguinetti M."/>
            <person name="Schuetze T."/>
            <person name="Sepcic K."/>
            <person name="Shelest E."/>
            <person name="Sherlock G."/>
            <person name="Sophianopoulou V."/>
            <person name="Squina F.M."/>
            <person name="Sun H."/>
            <person name="Susca A."/>
            <person name="Todd R.B."/>
            <person name="Tsang A."/>
            <person name="Unkles S.E."/>
            <person name="van de Wiele N."/>
            <person name="van Rossen-Uffink D."/>
            <person name="Oliveira J.V."/>
            <person name="Vesth T.C."/>
            <person name="Visser J."/>
            <person name="Yu J.-H."/>
            <person name="Zhou M."/>
            <person name="Andersen M.R."/>
            <person name="Archer D.B."/>
            <person name="Baker S.E."/>
            <person name="Benoit I."/>
            <person name="Brakhage A.A."/>
            <person name="Braus G.H."/>
            <person name="Fischer R."/>
            <person name="Frisvad J.C."/>
            <person name="Goldman G.H."/>
            <person name="Houbraken J."/>
            <person name="Oakley B."/>
            <person name="Pocsi I."/>
            <person name="Scazzocchio C."/>
            <person name="Seiboth B."/>
            <person name="vanKuyk P.A."/>
            <person name="Wortman J."/>
            <person name="Dyer P.S."/>
            <person name="Grigoriev I.V."/>
        </authorList>
    </citation>
    <scope>NUCLEOTIDE SEQUENCE [LARGE SCALE GENOMIC DNA]</scope>
    <source>
        <strain evidence="9">DTO 134E9</strain>
    </source>
</reference>
<evidence type="ECO:0000313" key="8">
    <source>
        <dbReference type="EMBL" id="OJJ41482.1"/>
    </source>
</evidence>
<dbReference type="OrthoDB" id="100006at2759"/>
<evidence type="ECO:0000256" key="3">
    <source>
        <dbReference type="ARBA" id="ARBA00022989"/>
    </source>
</evidence>
<name>A0A1L9S2U2_ASPWE</name>
<evidence type="ECO:0000313" key="9">
    <source>
        <dbReference type="Proteomes" id="UP000184383"/>
    </source>
</evidence>
<feature type="transmembrane region" description="Helical" evidence="6">
    <location>
        <begin position="110"/>
        <end position="132"/>
    </location>
</feature>
<gene>
    <name evidence="8" type="ORF">ASPWEDRAFT_100207</name>
</gene>
<dbReference type="PANTHER" id="PTHR23112">
    <property type="entry name" value="G PROTEIN-COUPLED RECEPTOR 157-RELATED"/>
    <property type="match status" value="1"/>
</dbReference>
<proteinExistence type="predicted"/>
<sequence length="401" mass="44973">MLGLGTRSASEEGEAILNLPRIQRDGLIAISILATISLIATSSLLVFFTYRMIFWTKYYKRYIGYNQFVVLIYNLILADFLQGLGFIISLRWIATNSVKASDPACFLQGIWLQVGDPMSGLFVLAIAVHTFLSVSMGYQLEHRIFVASIVGLWVFGVLMVIIPIATYGRYVWYPAVAWCWMTPKYEAMRLWTHYFWIFAAQFFTIVLYAIMFFQLRTKIAESAILGQRNSESLRRLKKVIAHMAMYPIVYIIVSLPLAAGRMASAHGDSPSVVYFCVAGSFMACSGTCDALMYTLTRRSIVLEPEAKDENSYPNNTSAKKSYGGTMDDKTATSTANAVKGGVFSRTRSDSTEEMIGKGDVELAPMGMVYQHTTIEVTHEPAYPDDSNGNARVNRRDFHDFN</sequence>
<feature type="transmembrane region" description="Helical" evidence="6">
    <location>
        <begin position="271"/>
        <end position="292"/>
    </location>
</feature>
<accession>A0A1L9S2U2</accession>
<comment type="subcellular location">
    <subcellularLocation>
        <location evidence="1">Membrane</location>
        <topology evidence="1">Multi-pass membrane protein</topology>
    </subcellularLocation>
</comment>
<keyword evidence="2 6" id="KW-0812">Transmembrane</keyword>
<dbReference type="Pfam" id="PF11970">
    <property type="entry name" value="GPR_Gpa2_C"/>
    <property type="match status" value="1"/>
</dbReference>
<dbReference type="GO" id="GO:0004930">
    <property type="term" value="F:G protein-coupled receptor activity"/>
    <property type="evidence" value="ECO:0007669"/>
    <property type="project" value="TreeGrafter"/>
</dbReference>
<keyword evidence="3 6" id="KW-1133">Transmembrane helix</keyword>
<dbReference type="PANTHER" id="PTHR23112:SF37">
    <property type="entry name" value="G PROTEIN-COUPLED RECEPTOR GPR1"/>
    <property type="match status" value="1"/>
</dbReference>
<feature type="transmembrane region" description="Helical" evidence="6">
    <location>
        <begin position="193"/>
        <end position="213"/>
    </location>
</feature>
<feature type="transmembrane region" description="Helical" evidence="6">
    <location>
        <begin position="239"/>
        <end position="259"/>
    </location>
</feature>
<feature type="transmembrane region" description="Helical" evidence="6">
    <location>
        <begin position="27"/>
        <end position="48"/>
    </location>
</feature>
<dbReference type="SUPFAM" id="SSF81321">
    <property type="entry name" value="Family A G protein-coupled receptor-like"/>
    <property type="match status" value="1"/>
</dbReference>
<keyword evidence="9" id="KW-1185">Reference proteome</keyword>
<feature type="region of interest" description="Disordered" evidence="5">
    <location>
        <begin position="306"/>
        <end position="326"/>
    </location>
</feature>
<dbReference type="STRING" id="1073089.A0A1L9S2U2"/>
<keyword evidence="4 6" id="KW-0472">Membrane</keyword>
<dbReference type="VEuPathDB" id="FungiDB:ASPWEDRAFT_100207"/>
<dbReference type="Gene3D" id="1.20.1070.10">
    <property type="entry name" value="Rhodopsin 7-helix transmembrane proteins"/>
    <property type="match status" value="1"/>
</dbReference>
<evidence type="ECO:0000256" key="6">
    <source>
        <dbReference type="SAM" id="Phobius"/>
    </source>
</evidence>
<dbReference type="Proteomes" id="UP000184383">
    <property type="component" value="Unassembled WGS sequence"/>
</dbReference>
<organism evidence="8 9">
    <name type="scientific">Aspergillus wentii DTO 134E9</name>
    <dbReference type="NCBI Taxonomy" id="1073089"/>
    <lineage>
        <taxon>Eukaryota</taxon>
        <taxon>Fungi</taxon>
        <taxon>Dikarya</taxon>
        <taxon>Ascomycota</taxon>
        <taxon>Pezizomycotina</taxon>
        <taxon>Eurotiomycetes</taxon>
        <taxon>Eurotiomycetidae</taxon>
        <taxon>Eurotiales</taxon>
        <taxon>Aspergillaceae</taxon>
        <taxon>Aspergillus</taxon>
        <taxon>Aspergillus subgen. Cremei</taxon>
    </lineage>
</organism>
<dbReference type="EMBL" id="KV878209">
    <property type="protein sequence ID" value="OJJ41482.1"/>
    <property type="molecule type" value="Genomic_DNA"/>
</dbReference>
<evidence type="ECO:0000256" key="2">
    <source>
        <dbReference type="ARBA" id="ARBA00022692"/>
    </source>
</evidence>
<evidence type="ECO:0000256" key="1">
    <source>
        <dbReference type="ARBA" id="ARBA00004141"/>
    </source>
</evidence>
<evidence type="ECO:0000256" key="4">
    <source>
        <dbReference type="ARBA" id="ARBA00023136"/>
    </source>
</evidence>
<dbReference type="GeneID" id="63743133"/>
<dbReference type="GO" id="GO:0007189">
    <property type="term" value="P:adenylate cyclase-activating G protein-coupled receptor signaling pathway"/>
    <property type="evidence" value="ECO:0007669"/>
    <property type="project" value="TreeGrafter"/>
</dbReference>
<dbReference type="GO" id="GO:0005886">
    <property type="term" value="C:plasma membrane"/>
    <property type="evidence" value="ECO:0007669"/>
    <property type="project" value="TreeGrafter"/>
</dbReference>
<evidence type="ECO:0000256" key="5">
    <source>
        <dbReference type="SAM" id="MobiDB-lite"/>
    </source>
</evidence>
<feature type="domain" description="G protein-coupled receptor GPR1/2/3 C-terminal" evidence="7">
    <location>
        <begin position="232"/>
        <end position="298"/>
    </location>
</feature>
<dbReference type="InterPro" id="IPR022596">
    <property type="entry name" value="GPR1/2/3_C"/>
</dbReference>
<dbReference type="RefSeq" id="XP_040695158.1">
    <property type="nucleotide sequence ID" value="XM_040827285.1"/>
</dbReference>
<evidence type="ECO:0000259" key="7">
    <source>
        <dbReference type="Pfam" id="PF11970"/>
    </source>
</evidence>
<feature type="transmembrane region" description="Helical" evidence="6">
    <location>
        <begin position="144"/>
        <end position="173"/>
    </location>
</feature>
<protein>
    <recommendedName>
        <fullName evidence="7">G protein-coupled receptor GPR1/2/3 C-terminal domain-containing protein</fullName>
    </recommendedName>
</protein>
<dbReference type="AlphaFoldDB" id="A0A1L9S2U2"/>
<feature type="transmembrane region" description="Helical" evidence="6">
    <location>
        <begin position="68"/>
        <end position="90"/>
    </location>
</feature>